<evidence type="ECO:0000256" key="1">
    <source>
        <dbReference type="ARBA" id="ARBA00022679"/>
    </source>
</evidence>
<dbReference type="Pfam" id="PF04389">
    <property type="entry name" value="Peptidase_M28"/>
    <property type="match status" value="1"/>
</dbReference>
<evidence type="ECO:0000259" key="3">
    <source>
        <dbReference type="Pfam" id="PF04389"/>
    </source>
</evidence>
<feature type="domain" description="Peptidase M28" evidence="3">
    <location>
        <begin position="102"/>
        <end position="315"/>
    </location>
</feature>
<dbReference type="InterPro" id="IPR007484">
    <property type="entry name" value="Peptidase_M28"/>
</dbReference>
<protein>
    <recommendedName>
        <fullName evidence="3">Peptidase M28 domain-containing protein</fullName>
    </recommendedName>
</protein>
<dbReference type="Gene3D" id="3.40.630.10">
    <property type="entry name" value="Zn peptidases"/>
    <property type="match status" value="1"/>
</dbReference>
<dbReference type="AlphaFoldDB" id="A0A3B1DBP1"/>
<reference evidence="4" key="1">
    <citation type="submission" date="2018-06" db="EMBL/GenBank/DDBJ databases">
        <authorList>
            <person name="Zhirakovskaya E."/>
        </authorList>
    </citation>
    <scope>NUCLEOTIDE SEQUENCE</scope>
</reference>
<dbReference type="InterPro" id="IPR040234">
    <property type="entry name" value="QC/QCL"/>
</dbReference>
<organism evidence="4">
    <name type="scientific">hydrothermal vent metagenome</name>
    <dbReference type="NCBI Taxonomy" id="652676"/>
    <lineage>
        <taxon>unclassified sequences</taxon>
        <taxon>metagenomes</taxon>
        <taxon>ecological metagenomes</taxon>
    </lineage>
</organism>
<proteinExistence type="predicted"/>
<accession>A0A3B1DBP1</accession>
<dbReference type="GO" id="GO:0008270">
    <property type="term" value="F:zinc ion binding"/>
    <property type="evidence" value="ECO:0007669"/>
    <property type="project" value="TreeGrafter"/>
</dbReference>
<gene>
    <name evidence="4" type="ORF">MNBD_PLANCTO02-649</name>
</gene>
<name>A0A3B1DBP1_9ZZZZ</name>
<sequence length="323" mass="37017">MKCSLCVVQIAILFVVVLLGCGGTLADAPQKKSNKKEKLNSRRAFGYLRKICRIGTRVSGSRGIRIQQRLLRDHFVKLGAEVKFQTFDVAHPLTGKPVRMANMIVSWHPKSTKRVLLACHYDTRPFPDMDRTNQRGKFVGANDGASGVALFMEMGHLMQQISPSYGVDFVFFDGEELIYRGRNFNDEKGKYFLGSEHFAKEYLKKTNKHKYLYGVVVDMIADRHLKIYKEKNSVKYARKLTDSIWETAKELNIKAFVSREKHEVNDDHLPLNKIAHIPTIDIIDFDYRYWHTTHDTPAQCSGKSLVTVGRVLLAWLEQVPKPK</sequence>
<dbReference type="SUPFAM" id="SSF53187">
    <property type="entry name" value="Zn-dependent exopeptidases"/>
    <property type="match status" value="1"/>
</dbReference>
<dbReference type="PANTHER" id="PTHR12283">
    <property type="entry name" value="GLUTAMINYL-PEPTIDE CYCLOTRANSFERASE"/>
    <property type="match status" value="1"/>
</dbReference>
<keyword evidence="2" id="KW-0012">Acyltransferase</keyword>
<keyword evidence="1" id="KW-0808">Transferase</keyword>
<evidence type="ECO:0000313" key="4">
    <source>
        <dbReference type="EMBL" id="VAX39699.1"/>
    </source>
</evidence>
<evidence type="ECO:0000256" key="2">
    <source>
        <dbReference type="ARBA" id="ARBA00023315"/>
    </source>
</evidence>
<dbReference type="PANTHER" id="PTHR12283:SF6">
    <property type="entry name" value="GLUTAMINYL-PEPTIDE CYCLOTRANSFERASE-RELATED"/>
    <property type="match status" value="1"/>
</dbReference>
<dbReference type="GO" id="GO:0016603">
    <property type="term" value="F:glutaminyl-peptide cyclotransferase activity"/>
    <property type="evidence" value="ECO:0007669"/>
    <property type="project" value="TreeGrafter"/>
</dbReference>
<dbReference type="PROSITE" id="PS51257">
    <property type="entry name" value="PROKAR_LIPOPROTEIN"/>
    <property type="match status" value="1"/>
</dbReference>
<dbReference type="EMBL" id="UOGL01000359">
    <property type="protein sequence ID" value="VAX39699.1"/>
    <property type="molecule type" value="Genomic_DNA"/>
</dbReference>